<protein>
    <submittedName>
        <fullName evidence="5">Transcriptional regulator GlxA family with amidase domain</fullName>
    </submittedName>
</protein>
<dbReference type="PANTHER" id="PTHR43280">
    <property type="entry name" value="ARAC-FAMILY TRANSCRIPTIONAL REGULATOR"/>
    <property type="match status" value="1"/>
</dbReference>
<dbReference type="GO" id="GO:0043565">
    <property type="term" value="F:sequence-specific DNA binding"/>
    <property type="evidence" value="ECO:0007669"/>
    <property type="project" value="InterPro"/>
</dbReference>
<keyword evidence="2" id="KW-0238">DNA-binding</keyword>
<organism evidence="5 6">
    <name type="scientific">Litorivivens lipolytica</name>
    <dbReference type="NCBI Taxonomy" id="1524264"/>
    <lineage>
        <taxon>Bacteria</taxon>
        <taxon>Pseudomonadati</taxon>
        <taxon>Pseudomonadota</taxon>
        <taxon>Gammaproteobacteria</taxon>
        <taxon>Litorivivens</taxon>
    </lineage>
</organism>
<dbReference type="AlphaFoldDB" id="A0A7W4W4F4"/>
<keyword evidence="1" id="KW-0805">Transcription regulation</keyword>
<dbReference type="InterPro" id="IPR018060">
    <property type="entry name" value="HTH_AraC"/>
</dbReference>
<dbReference type="CDD" id="cd03138">
    <property type="entry name" value="GATase1_AraC_2"/>
    <property type="match status" value="1"/>
</dbReference>
<evidence type="ECO:0000313" key="6">
    <source>
        <dbReference type="Proteomes" id="UP000537130"/>
    </source>
</evidence>
<dbReference type="GO" id="GO:0003700">
    <property type="term" value="F:DNA-binding transcription factor activity"/>
    <property type="evidence" value="ECO:0007669"/>
    <property type="project" value="InterPro"/>
</dbReference>
<reference evidence="5 6" key="1">
    <citation type="submission" date="2020-08" db="EMBL/GenBank/DDBJ databases">
        <title>Genomic Encyclopedia of Type Strains, Phase III (KMG-III): the genomes of soil and plant-associated and newly described type strains.</title>
        <authorList>
            <person name="Whitman W."/>
        </authorList>
    </citation>
    <scope>NUCLEOTIDE SEQUENCE [LARGE SCALE GENOMIC DNA]</scope>
    <source>
        <strain evidence="5 6">CECT 8654</strain>
    </source>
</reference>
<feature type="domain" description="HTH araC/xylS-type" evidence="4">
    <location>
        <begin position="218"/>
        <end position="316"/>
    </location>
</feature>
<evidence type="ECO:0000256" key="2">
    <source>
        <dbReference type="ARBA" id="ARBA00023125"/>
    </source>
</evidence>
<dbReference type="Pfam" id="PF01965">
    <property type="entry name" value="DJ-1_PfpI"/>
    <property type="match status" value="1"/>
</dbReference>
<evidence type="ECO:0000259" key="4">
    <source>
        <dbReference type="PROSITE" id="PS01124"/>
    </source>
</evidence>
<dbReference type="InterPro" id="IPR029062">
    <property type="entry name" value="Class_I_gatase-like"/>
</dbReference>
<accession>A0A7W4W4F4</accession>
<dbReference type="InterPro" id="IPR002818">
    <property type="entry name" value="DJ-1/PfpI"/>
</dbReference>
<comment type="caution">
    <text evidence="5">The sequence shown here is derived from an EMBL/GenBank/DDBJ whole genome shotgun (WGS) entry which is preliminary data.</text>
</comment>
<gene>
    <name evidence="5" type="ORF">FHR99_000915</name>
</gene>
<keyword evidence="6" id="KW-1185">Reference proteome</keyword>
<dbReference type="RefSeq" id="WP_183409359.1">
    <property type="nucleotide sequence ID" value="NZ_JACHWY010000001.1"/>
</dbReference>
<sequence>MVNIALLALPNALTSSLSLPLEMLQATSDQLRMARQKAPQVQLLGFDREPVKAAGGLSLSPEASLDEAGNLDLIILPTRWRHPLKGIDLKPLSGWLNEQYRSGSTLCTVGTGSYLLAESGLLNKRPATTHWHYFEDFAERYPEVDLIRNYLITETERIYCAGSINSIADLLVHIIGERWGTTIAHRVERQFSPEIRRPFHSHAYRVGQTDLHRDEAIALVQSYISKHFSGPIQLSQLAEQAGLSERSLTRRFKQATGQSPLDYLNTIRLRTARELLQQSNLAISDIAQTSGILDPNYFSRLFRREYGVTPKQYRTNVRGKLFSPGTGPKG</sequence>
<dbReference type="Proteomes" id="UP000537130">
    <property type="component" value="Unassembled WGS sequence"/>
</dbReference>
<name>A0A7W4W4F4_9GAMM</name>
<dbReference type="PROSITE" id="PS00041">
    <property type="entry name" value="HTH_ARAC_FAMILY_1"/>
    <property type="match status" value="1"/>
</dbReference>
<proteinExistence type="predicted"/>
<dbReference type="PRINTS" id="PR00032">
    <property type="entry name" value="HTHARAC"/>
</dbReference>
<dbReference type="Pfam" id="PF12833">
    <property type="entry name" value="HTH_18"/>
    <property type="match status" value="1"/>
</dbReference>
<dbReference type="SUPFAM" id="SSF52317">
    <property type="entry name" value="Class I glutamine amidotransferase-like"/>
    <property type="match status" value="1"/>
</dbReference>
<dbReference type="InterPro" id="IPR009057">
    <property type="entry name" value="Homeodomain-like_sf"/>
</dbReference>
<dbReference type="InterPro" id="IPR020449">
    <property type="entry name" value="Tscrpt_reg_AraC-type_HTH"/>
</dbReference>
<dbReference type="SUPFAM" id="SSF46689">
    <property type="entry name" value="Homeodomain-like"/>
    <property type="match status" value="2"/>
</dbReference>
<evidence type="ECO:0000313" key="5">
    <source>
        <dbReference type="EMBL" id="MBB3046679.1"/>
    </source>
</evidence>
<evidence type="ECO:0000256" key="1">
    <source>
        <dbReference type="ARBA" id="ARBA00023015"/>
    </source>
</evidence>
<dbReference type="Gene3D" id="3.40.50.880">
    <property type="match status" value="1"/>
</dbReference>
<dbReference type="PANTHER" id="PTHR43280:SF28">
    <property type="entry name" value="HTH-TYPE TRANSCRIPTIONAL ACTIVATOR RHAS"/>
    <property type="match status" value="1"/>
</dbReference>
<dbReference type="Gene3D" id="1.10.10.60">
    <property type="entry name" value="Homeodomain-like"/>
    <property type="match status" value="2"/>
</dbReference>
<evidence type="ECO:0000256" key="3">
    <source>
        <dbReference type="ARBA" id="ARBA00023163"/>
    </source>
</evidence>
<dbReference type="PROSITE" id="PS01124">
    <property type="entry name" value="HTH_ARAC_FAMILY_2"/>
    <property type="match status" value="1"/>
</dbReference>
<dbReference type="InterPro" id="IPR018062">
    <property type="entry name" value="HTH_AraC-typ_CS"/>
</dbReference>
<dbReference type="SMART" id="SM00342">
    <property type="entry name" value="HTH_ARAC"/>
    <property type="match status" value="1"/>
</dbReference>
<dbReference type="EMBL" id="JACHWY010000001">
    <property type="protein sequence ID" value="MBB3046679.1"/>
    <property type="molecule type" value="Genomic_DNA"/>
</dbReference>
<keyword evidence="3" id="KW-0804">Transcription</keyword>